<evidence type="ECO:0000313" key="3">
    <source>
        <dbReference type="Proteomes" id="UP001321473"/>
    </source>
</evidence>
<dbReference type="EMBL" id="JARKHS020006563">
    <property type="protein sequence ID" value="KAK8782527.1"/>
    <property type="molecule type" value="Genomic_DNA"/>
</dbReference>
<dbReference type="Proteomes" id="UP001321473">
    <property type="component" value="Unassembled WGS sequence"/>
</dbReference>
<sequence length="143" mass="15585">MTSLLRVVPYSTPLQCTFARTPRGGAAAEGAHHERTLPTRNQNHGERCSGWVAALPACWEPVLCPWRVIAACSFASWHPMMPPRCAGSAPTGSPSSTRTPGTTTSPPTPAAQWLDLETTANCCLMMLVLRGELMRRKHELMTE</sequence>
<evidence type="ECO:0000256" key="1">
    <source>
        <dbReference type="SAM" id="MobiDB-lite"/>
    </source>
</evidence>
<accession>A0AAQ4F5X3</accession>
<comment type="caution">
    <text evidence="2">The sequence shown here is derived from an EMBL/GenBank/DDBJ whole genome shotgun (WGS) entry which is preliminary data.</text>
</comment>
<dbReference type="AlphaFoldDB" id="A0AAQ4F5X3"/>
<keyword evidence="3" id="KW-1185">Reference proteome</keyword>
<organism evidence="2 3">
    <name type="scientific">Amblyomma americanum</name>
    <name type="common">Lone star tick</name>
    <dbReference type="NCBI Taxonomy" id="6943"/>
    <lineage>
        <taxon>Eukaryota</taxon>
        <taxon>Metazoa</taxon>
        <taxon>Ecdysozoa</taxon>
        <taxon>Arthropoda</taxon>
        <taxon>Chelicerata</taxon>
        <taxon>Arachnida</taxon>
        <taxon>Acari</taxon>
        <taxon>Parasitiformes</taxon>
        <taxon>Ixodida</taxon>
        <taxon>Ixodoidea</taxon>
        <taxon>Ixodidae</taxon>
        <taxon>Amblyomminae</taxon>
        <taxon>Amblyomma</taxon>
    </lineage>
</organism>
<gene>
    <name evidence="2" type="ORF">V5799_016139</name>
</gene>
<evidence type="ECO:0000313" key="2">
    <source>
        <dbReference type="EMBL" id="KAK8782527.1"/>
    </source>
</evidence>
<protein>
    <submittedName>
        <fullName evidence="2">Uncharacterized protein</fullName>
    </submittedName>
</protein>
<feature type="region of interest" description="Disordered" evidence="1">
    <location>
        <begin position="85"/>
        <end position="110"/>
    </location>
</feature>
<proteinExistence type="predicted"/>
<reference evidence="2 3" key="1">
    <citation type="journal article" date="2023" name="Arcadia Sci">
        <title>De novo assembly of a long-read Amblyomma americanum tick genome.</title>
        <authorList>
            <person name="Chou S."/>
            <person name="Poskanzer K.E."/>
            <person name="Rollins M."/>
            <person name="Thuy-Boun P.S."/>
        </authorList>
    </citation>
    <scope>NUCLEOTIDE SEQUENCE [LARGE SCALE GENOMIC DNA]</scope>
    <source>
        <strain evidence="2">F_SG_1</strain>
        <tissue evidence="2">Salivary glands</tissue>
    </source>
</reference>
<feature type="compositionally biased region" description="Low complexity" evidence="1">
    <location>
        <begin position="86"/>
        <end position="105"/>
    </location>
</feature>
<name>A0AAQ4F5X3_AMBAM</name>